<dbReference type="SUPFAM" id="SSF52833">
    <property type="entry name" value="Thioredoxin-like"/>
    <property type="match status" value="1"/>
</dbReference>
<comment type="caution">
    <text evidence="1">The sequence shown here is derived from an EMBL/GenBank/DDBJ whole genome shotgun (WGS) entry which is preliminary data.</text>
</comment>
<name>A0ABU0M455_9HYPH</name>
<reference evidence="1 2" key="1">
    <citation type="submission" date="2023-07" db="EMBL/GenBank/DDBJ databases">
        <title>Genomic Encyclopedia of Type Strains, Phase IV (KMG-IV): sequencing the most valuable type-strain genomes for metagenomic binning, comparative biology and taxonomic classification.</title>
        <authorList>
            <person name="Goeker M."/>
        </authorList>
    </citation>
    <scope>NUCLEOTIDE SEQUENCE [LARGE SCALE GENOMIC DNA]</scope>
    <source>
        <strain evidence="1 2">B1-1</strain>
    </source>
</reference>
<gene>
    <name evidence="1" type="ORF">QO015_001348</name>
</gene>
<protein>
    <submittedName>
        <fullName evidence="1">Dithiol-disulfide oxidoreductase (DUF899 family)</fullName>
    </submittedName>
</protein>
<dbReference type="InterPro" id="IPR010296">
    <property type="entry name" value="DUF899_thioredox"/>
</dbReference>
<organism evidence="1 2">
    <name type="scientific">Kaistia geumhonensis</name>
    <dbReference type="NCBI Taxonomy" id="410839"/>
    <lineage>
        <taxon>Bacteria</taxon>
        <taxon>Pseudomonadati</taxon>
        <taxon>Pseudomonadota</taxon>
        <taxon>Alphaproteobacteria</taxon>
        <taxon>Hyphomicrobiales</taxon>
        <taxon>Kaistiaceae</taxon>
        <taxon>Kaistia</taxon>
    </lineage>
</organism>
<sequence>MTENLEPAAALAARNPVRIVNESAEYRAARQELLIQEYELRRLTEKVAAMRRALPEGAAVTGNYRFIAEDGREVGLAEMFADKTSLAIYNFMFGPQRARPCPMCTNLLGALEGNANDIQQKMALAVVARSPIERLIAFKKERGWRFLKLYSDANGEWSRDFHAVGDDGGDIPGLHVFTRREGSIRHFWSGEMTEADPGQDPRGAPELGTLWHLLDLRPEGRDPDWYPELDYPT</sequence>
<dbReference type="Gene3D" id="3.40.30.10">
    <property type="entry name" value="Glutaredoxin"/>
    <property type="match status" value="1"/>
</dbReference>
<dbReference type="Pfam" id="PF05988">
    <property type="entry name" value="DUF899"/>
    <property type="match status" value="1"/>
</dbReference>
<dbReference type="InterPro" id="IPR036249">
    <property type="entry name" value="Thioredoxin-like_sf"/>
</dbReference>
<dbReference type="Proteomes" id="UP001223743">
    <property type="component" value="Unassembled WGS sequence"/>
</dbReference>
<dbReference type="EMBL" id="JAUSWJ010000001">
    <property type="protein sequence ID" value="MDQ0515735.1"/>
    <property type="molecule type" value="Genomic_DNA"/>
</dbReference>
<proteinExistence type="predicted"/>
<dbReference type="RefSeq" id="WP_370877402.1">
    <property type="nucleotide sequence ID" value="NZ_JAPKNF010000001.1"/>
</dbReference>
<evidence type="ECO:0000313" key="2">
    <source>
        <dbReference type="Proteomes" id="UP001223743"/>
    </source>
</evidence>
<accession>A0ABU0M455</accession>
<keyword evidence="2" id="KW-1185">Reference proteome</keyword>
<evidence type="ECO:0000313" key="1">
    <source>
        <dbReference type="EMBL" id="MDQ0515735.1"/>
    </source>
</evidence>